<dbReference type="PANTHER" id="PTHR38107">
    <property type="match status" value="1"/>
</dbReference>
<dbReference type="InterPro" id="IPR051018">
    <property type="entry name" value="Bacteriophage_GH24"/>
</dbReference>
<keyword evidence="2 4" id="KW-0081">Bacteriolytic enzyme</keyword>
<dbReference type="CDD" id="cd00737">
    <property type="entry name" value="lyz_endolysin_autolysin"/>
    <property type="match status" value="1"/>
</dbReference>
<keyword evidence="6" id="KW-1185">Reference proteome</keyword>
<reference evidence="5 6" key="1">
    <citation type="submission" date="2020-04" db="EMBL/GenBank/DDBJ databases">
        <title>Paraburkholderia sp. G-4-1-8 isolated from soil.</title>
        <authorList>
            <person name="Dahal R.H."/>
        </authorList>
    </citation>
    <scope>NUCLEOTIDE SEQUENCE [LARGE SCALE GENOMIC DNA]</scope>
    <source>
        <strain evidence="5 6">G-4-1-8</strain>
    </source>
</reference>
<keyword evidence="1 4" id="KW-0929">Antimicrobial</keyword>
<evidence type="ECO:0000256" key="2">
    <source>
        <dbReference type="ARBA" id="ARBA00022638"/>
    </source>
</evidence>
<dbReference type="AlphaFoldDB" id="A0A7X9X1T0"/>
<dbReference type="RefSeq" id="WP_169496079.1">
    <property type="nucleotide sequence ID" value="NZ_JABBFZ010000001.1"/>
</dbReference>
<comment type="catalytic activity">
    <reaction evidence="4">
        <text>Hydrolysis of (1-&gt;4)-beta-linkages between N-acetylmuramic acid and N-acetyl-D-glucosamine residues in a peptidoglycan and between N-acetyl-D-glucosamine residues in chitodextrins.</text>
        <dbReference type="EC" id="3.2.1.17"/>
    </reaction>
</comment>
<dbReference type="InterPro" id="IPR023347">
    <property type="entry name" value="Lysozyme_dom_sf"/>
</dbReference>
<evidence type="ECO:0000256" key="1">
    <source>
        <dbReference type="ARBA" id="ARBA00022529"/>
    </source>
</evidence>
<name>A0A7X9X1T0_9BURK</name>
<dbReference type="GO" id="GO:0042742">
    <property type="term" value="P:defense response to bacterium"/>
    <property type="evidence" value="ECO:0007669"/>
    <property type="project" value="UniProtKB-KW"/>
</dbReference>
<keyword evidence="4" id="KW-0378">Hydrolase</keyword>
<keyword evidence="4" id="KW-0326">Glycosidase</keyword>
<dbReference type="GO" id="GO:0003796">
    <property type="term" value="F:lysozyme activity"/>
    <property type="evidence" value="ECO:0007669"/>
    <property type="project" value="UniProtKB-EC"/>
</dbReference>
<dbReference type="PANTHER" id="PTHR38107:SF3">
    <property type="entry name" value="LYSOZYME RRRD-RELATED"/>
    <property type="match status" value="1"/>
</dbReference>
<organism evidence="5 6">
    <name type="scientific">Paraburkholderia antibiotica</name>
    <dbReference type="NCBI Taxonomy" id="2728839"/>
    <lineage>
        <taxon>Bacteria</taxon>
        <taxon>Pseudomonadati</taxon>
        <taxon>Pseudomonadota</taxon>
        <taxon>Betaproteobacteria</taxon>
        <taxon>Burkholderiales</taxon>
        <taxon>Burkholderiaceae</taxon>
        <taxon>Paraburkholderia</taxon>
    </lineage>
</organism>
<dbReference type="InterPro" id="IPR033907">
    <property type="entry name" value="Endolysin_autolysin"/>
</dbReference>
<evidence type="ECO:0000256" key="3">
    <source>
        <dbReference type="ARBA" id="ARBA00023200"/>
    </source>
</evidence>
<dbReference type="GO" id="GO:0009253">
    <property type="term" value="P:peptidoglycan catabolic process"/>
    <property type="evidence" value="ECO:0007669"/>
    <property type="project" value="InterPro"/>
</dbReference>
<accession>A0A7X9X1T0</accession>
<dbReference type="SUPFAM" id="SSF53955">
    <property type="entry name" value="Lysozyme-like"/>
    <property type="match status" value="1"/>
</dbReference>
<dbReference type="GO" id="GO:0016998">
    <property type="term" value="P:cell wall macromolecule catabolic process"/>
    <property type="evidence" value="ECO:0007669"/>
    <property type="project" value="InterPro"/>
</dbReference>
<dbReference type="EC" id="3.2.1.17" evidence="4"/>
<proteinExistence type="inferred from homology"/>
<protein>
    <recommendedName>
        <fullName evidence="4">Lysozyme</fullName>
        <ecNumber evidence="4">3.2.1.17</ecNumber>
    </recommendedName>
</protein>
<evidence type="ECO:0000313" key="6">
    <source>
        <dbReference type="Proteomes" id="UP000583127"/>
    </source>
</evidence>
<comment type="caution">
    <text evidence="5">The sequence shown here is derived from an EMBL/GenBank/DDBJ whole genome shotgun (WGS) entry which is preliminary data.</text>
</comment>
<dbReference type="EMBL" id="JABBFZ010000001">
    <property type="protein sequence ID" value="NML29808.1"/>
    <property type="molecule type" value="Genomic_DNA"/>
</dbReference>
<gene>
    <name evidence="5" type="ORF">HHL14_03040</name>
</gene>
<dbReference type="Proteomes" id="UP000583127">
    <property type="component" value="Unassembled WGS sequence"/>
</dbReference>
<dbReference type="InterPro" id="IPR023346">
    <property type="entry name" value="Lysozyme-like_dom_sf"/>
</dbReference>
<dbReference type="Pfam" id="PF00959">
    <property type="entry name" value="Phage_lysozyme"/>
    <property type="match status" value="1"/>
</dbReference>
<dbReference type="InterPro" id="IPR002196">
    <property type="entry name" value="Glyco_hydro_24"/>
</dbReference>
<sequence>MPDVLATAVTNTDVNSSAARQPGRLRKPWRISSRGLAFMAEWESGILNGTSRGNPIVDGFVLKVYDDGLGFPTVGMGHKVTPANNLRLGDTISLERAEAFLRADLADTERAINRDVDVPLHQYEYDALVSVLWNAGPYRNRQDPWQGTRSRHLANILNSGRYEDMPDVILHFVATHVLSRRRSEANLFANGIYNARH</sequence>
<evidence type="ECO:0000256" key="4">
    <source>
        <dbReference type="RuleBase" id="RU003788"/>
    </source>
</evidence>
<evidence type="ECO:0000313" key="5">
    <source>
        <dbReference type="EMBL" id="NML29808.1"/>
    </source>
</evidence>
<dbReference type="Gene3D" id="1.10.530.40">
    <property type="match status" value="1"/>
</dbReference>
<comment type="similarity">
    <text evidence="4">Belongs to the glycosyl hydrolase 24 family.</text>
</comment>
<keyword evidence="3" id="KW-1035">Host cytoplasm</keyword>
<dbReference type="GO" id="GO:0031640">
    <property type="term" value="P:killing of cells of another organism"/>
    <property type="evidence" value="ECO:0007669"/>
    <property type="project" value="UniProtKB-KW"/>
</dbReference>